<evidence type="ECO:0000256" key="1">
    <source>
        <dbReference type="ARBA" id="ARBA00004651"/>
    </source>
</evidence>
<feature type="transmembrane region" description="Helical" evidence="8">
    <location>
        <begin position="204"/>
        <end position="223"/>
    </location>
</feature>
<feature type="transmembrane region" description="Helical" evidence="8">
    <location>
        <begin position="160"/>
        <end position="183"/>
    </location>
</feature>
<feature type="transmembrane region" description="Helical" evidence="8">
    <location>
        <begin position="366"/>
        <end position="388"/>
    </location>
</feature>
<feature type="transmembrane region" description="Helical" evidence="8">
    <location>
        <begin position="634"/>
        <end position="655"/>
    </location>
</feature>
<evidence type="ECO:0000256" key="3">
    <source>
        <dbReference type="ARBA" id="ARBA00022448"/>
    </source>
</evidence>
<keyword evidence="5 8" id="KW-0812">Transmembrane</keyword>
<accession>A0A1H0E0Y5</accession>
<sequence length="688" mass="68578">MAVTASPPATRPSAAPSRTGAAAVTAALLLLVAVLAVVDITQGTAAVGAPEVWKALTGRAEPEDASVVIASRLPRMTAGLLVGAVLGMAGAALQAVSRNVLASPDTLAVNAGSYLALGLAAVTGVSLPLFASSGVAFAGGLVAAAVVLGLSGLGTGTVRLVLAGSALMLGLTAITEALLLLFPQQTEGLYRWNQGSISQNGFDGVLQMAPLGAVGLVGLLLVARRLDALALGEDAARGLGVPVRATRVTVVVLASLLSAAAVTLAGPIGFVGLCAPALVRPLARRFRAYSRARAGIPVAGLAGAVLVLGSDVLLRAVVPADVAVAVPTGVATSLVGALFLIVMAARVRDSAGAASADRLRIRSRSVFLSTTAVLVAVLVGVTIAAVLLGDSKLLLGDVLNWAQGRAGRTVGFVLDTRVPRVLAALCAGAALALAGTFAQAVTRNPLAEPAILGVSGGAALGAVLLVTTVTTAGSWSVAGAAFAGAAASSVVVFGLAARGGFQQNRLVLVGFGVATGSAALISLLIVLTDPFNATKALTWLSGSTYGRNLVDVVPPAAVLAVAAVFAFSRRTELDLVSLDEDTPRLLGLDLARGRLGFLVLSVLLTATAVAAAGTIGFVGLVAPHAARALVGRQHVRVVPVAMLLGASLVCVADLLGRTVIAPAQLGAGLMTAVIGTPYFLQLLVRTRR</sequence>
<keyword evidence="6 8" id="KW-1133">Transmembrane helix</keyword>
<comment type="similarity">
    <text evidence="2">Belongs to the binding-protein-dependent transport system permease family. FecCD subfamily.</text>
</comment>
<dbReference type="InterPro" id="IPR000522">
    <property type="entry name" value="ABC_transptr_permease_BtuC"/>
</dbReference>
<dbReference type="SUPFAM" id="SSF81345">
    <property type="entry name" value="ABC transporter involved in vitamin B12 uptake, BtuC"/>
    <property type="match status" value="2"/>
</dbReference>
<dbReference type="GO" id="GO:0033214">
    <property type="term" value="P:siderophore-iron import into cell"/>
    <property type="evidence" value="ECO:0007669"/>
    <property type="project" value="TreeGrafter"/>
</dbReference>
<dbReference type="RefSeq" id="WP_093662398.1">
    <property type="nucleotide sequence ID" value="NZ_FNHI01000038.1"/>
</dbReference>
<feature type="transmembrane region" description="Helical" evidence="8">
    <location>
        <begin position="20"/>
        <end position="38"/>
    </location>
</feature>
<dbReference type="EMBL" id="FNHI01000038">
    <property type="protein sequence ID" value="SDN76104.1"/>
    <property type="molecule type" value="Genomic_DNA"/>
</dbReference>
<evidence type="ECO:0000256" key="5">
    <source>
        <dbReference type="ARBA" id="ARBA00022692"/>
    </source>
</evidence>
<feature type="transmembrane region" description="Helical" evidence="8">
    <location>
        <begin position="108"/>
        <end position="127"/>
    </location>
</feature>
<dbReference type="OrthoDB" id="9782305at2"/>
<feature type="transmembrane region" description="Helical" evidence="8">
    <location>
        <begin position="134"/>
        <end position="154"/>
    </location>
</feature>
<keyword evidence="3" id="KW-0813">Transport</keyword>
<evidence type="ECO:0000256" key="4">
    <source>
        <dbReference type="ARBA" id="ARBA00022475"/>
    </source>
</evidence>
<feature type="transmembrane region" description="Helical" evidence="8">
    <location>
        <begin position="475"/>
        <end position="497"/>
    </location>
</feature>
<dbReference type="GeneID" id="40834302"/>
<dbReference type="AlphaFoldDB" id="A0A1H0E0Y5"/>
<evidence type="ECO:0000256" key="2">
    <source>
        <dbReference type="ARBA" id="ARBA00007935"/>
    </source>
</evidence>
<dbReference type="GO" id="GO:0022857">
    <property type="term" value="F:transmembrane transporter activity"/>
    <property type="evidence" value="ECO:0007669"/>
    <property type="project" value="InterPro"/>
</dbReference>
<evidence type="ECO:0000256" key="6">
    <source>
        <dbReference type="ARBA" id="ARBA00022989"/>
    </source>
</evidence>
<feature type="transmembrane region" description="Helical" evidence="8">
    <location>
        <begin position="661"/>
        <end position="684"/>
    </location>
</feature>
<feature type="transmembrane region" description="Helical" evidence="8">
    <location>
        <begin position="78"/>
        <end position="96"/>
    </location>
</feature>
<evidence type="ECO:0000256" key="7">
    <source>
        <dbReference type="ARBA" id="ARBA00023136"/>
    </source>
</evidence>
<keyword evidence="10" id="KW-1185">Reference proteome</keyword>
<dbReference type="Gene3D" id="1.10.3470.10">
    <property type="entry name" value="ABC transporter involved in vitamin B12 uptake, BtuC"/>
    <property type="match status" value="2"/>
</dbReference>
<dbReference type="PANTHER" id="PTHR30472:SF37">
    <property type="entry name" value="FE(3+) DICITRATE TRANSPORT SYSTEM PERMEASE PROTEIN FECD-RELATED"/>
    <property type="match status" value="1"/>
</dbReference>
<dbReference type="InterPro" id="IPR037294">
    <property type="entry name" value="ABC_BtuC-like"/>
</dbReference>
<reference evidence="10" key="1">
    <citation type="submission" date="2016-10" db="EMBL/GenBank/DDBJ databases">
        <authorList>
            <person name="Varghese N."/>
            <person name="Submissions S."/>
        </authorList>
    </citation>
    <scope>NUCLEOTIDE SEQUENCE [LARGE SCALE GENOMIC DNA]</scope>
    <source>
        <strain evidence="10">CGMCC 4.7042</strain>
    </source>
</reference>
<gene>
    <name evidence="9" type="ORF">SAMN05444921_13825</name>
</gene>
<organism evidence="9 10">
    <name type="scientific">Streptomyces wuyuanensis</name>
    <dbReference type="NCBI Taxonomy" id="1196353"/>
    <lineage>
        <taxon>Bacteria</taxon>
        <taxon>Bacillati</taxon>
        <taxon>Actinomycetota</taxon>
        <taxon>Actinomycetes</taxon>
        <taxon>Kitasatosporales</taxon>
        <taxon>Streptomycetaceae</taxon>
        <taxon>Streptomyces</taxon>
    </lineage>
</organism>
<dbReference type="Pfam" id="PF01032">
    <property type="entry name" value="FecCD"/>
    <property type="match status" value="2"/>
</dbReference>
<dbReference type="PANTHER" id="PTHR30472">
    <property type="entry name" value="FERRIC ENTEROBACTIN TRANSPORT SYSTEM PERMEASE PROTEIN"/>
    <property type="match status" value="1"/>
</dbReference>
<feature type="transmembrane region" description="Helical" evidence="8">
    <location>
        <begin position="296"/>
        <end position="318"/>
    </location>
</feature>
<dbReference type="STRING" id="1196353.SAMN05444921_13825"/>
<comment type="subcellular location">
    <subcellularLocation>
        <location evidence="1">Cell membrane</location>
        <topology evidence="1">Multi-pass membrane protein</topology>
    </subcellularLocation>
</comment>
<evidence type="ECO:0000313" key="10">
    <source>
        <dbReference type="Proteomes" id="UP000199063"/>
    </source>
</evidence>
<feature type="transmembrane region" description="Helical" evidence="8">
    <location>
        <begin position="324"/>
        <end position="345"/>
    </location>
</feature>
<dbReference type="CDD" id="cd06550">
    <property type="entry name" value="TM_ABC_iron-siderophores_like"/>
    <property type="match status" value="2"/>
</dbReference>
<dbReference type="GO" id="GO:0005886">
    <property type="term" value="C:plasma membrane"/>
    <property type="evidence" value="ECO:0007669"/>
    <property type="project" value="UniProtKB-SubCell"/>
</dbReference>
<evidence type="ECO:0000256" key="8">
    <source>
        <dbReference type="SAM" id="Phobius"/>
    </source>
</evidence>
<keyword evidence="4" id="KW-1003">Cell membrane</keyword>
<proteinExistence type="inferred from homology"/>
<feature type="transmembrane region" description="Helical" evidence="8">
    <location>
        <begin position="250"/>
        <end position="275"/>
    </location>
</feature>
<feature type="transmembrane region" description="Helical" evidence="8">
    <location>
        <begin position="421"/>
        <end position="438"/>
    </location>
</feature>
<keyword evidence="7 8" id="KW-0472">Membrane</keyword>
<evidence type="ECO:0000313" key="9">
    <source>
        <dbReference type="EMBL" id="SDN76104.1"/>
    </source>
</evidence>
<name>A0A1H0E0Y5_9ACTN</name>
<feature type="transmembrane region" description="Helical" evidence="8">
    <location>
        <begin position="595"/>
        <end position="622"/>
    </location>
</feature>
<dbReference type="Proteomes" id="UP000199063">
    <property type="component" value="Unassembled WGS sequence"/>
</dbReference>
<feature type="transmembrane region" description="Helical" evidence="8">
    <location>
        <begin position="450"/>
        <end position="469"/>
    </location>
</feature>
<dbReference type="NCBIfam" id="NF007867">
    <property type="entry name" value="PRK10577.1-3"/>
    <property type="match status" value="1"/>
</dbReference>
<feature type="transmembrane region" description="Helical" evidence="8">
    <location>
        <begin position="506"/>
        <end position="527"/>
    </location>
</feature>
<protein>
    <submittedName>
        <fullName evidence="9">Iron complex transport system permease protein</fullName>
    </submittedName>
</protein>